<keyword evidence="3" id="KW-0732">Signal</keyword>
<name>A0A8J2ZWU9_9BACL</name>
<evidence type="ECO:0000256" key="4">
    <source>
        <dbReference type="SAM" id="MobiDB-lite"/>
    </source>
</evidence>
<dbReference type="Gene3D" id="3.10.105.10">
    <property type="entry name" value="Dipeptide-binding Protein, Domain 3"/>
    <property type="match status" value="1"/>
</dbReference>
<dbReference type="CDD" id="cd08499">
    <property type="entry name" value="PBP2_Ylib_like"/>
    <property type="match status" value="1"/>
</dbReference>
<dbReference type="EMBL" id="BMFV01000020">
    <property type="protein sequence ID" value="GGH84128.1"/>
    <property type="molecule type" value="Genomic_DNA"/>
</dbReference>
<reference evidence="6" key="2">
    <citation type="submission" date="2020-09" db="EMBL/GenBank/DDBJ databases">
        <authorList>
            <person name="Sun Q."/>
            <person name="Zhou Y."/>
        </authorList>
    </citation>
    <scope>NUCLEOTIDE SEQUENCE</scope>
    <source>
        <strain evidence="6">CGMCC 1.12777</strain>
    </source>
</reference>
<sequence>MKRIGFSILAFLVLVGIVLTGCSSSGASGGSASSGGSGSSGKAQEMTFAQTSKVVGLSPTMTNDSVSQNVLNQIYETLFTRDPETMEIKPNLAKSYETPDDKTWVIHLNKGIKFSDGTPLNAEAVKYTFDKLRDPKTGAPRASLLSAVDSITTQDDLTVVIKTKKPYGPMLAALSHGNSAIISPTADKKQDLMKKPVGSGPFMLKEWVPGDHVTLVKNPDYWKGPAKLDKVTFKVVPDVNTEISMLQTGQVDFIENVPSEQWDRVQNLKGIKTTKKAGTAVSYLGFNLRREPMNNLEFRKAISYAIDRDAYVKQLNGLGTKSNSIIGPKIFGYDKSAESLGYDYDPEKAKQIIKENGWDGKQIDLLVANTAAYMQMGQIVQDQLKKVGINAKIRTMEWGTFLDVSKQDKFDMTFLGWSNSTADGSELLYPNLGGDNIGASNVVAFNNKKFNTLVDESRYTVDQDVRKEKLKKANELAIKQAPWVVMDHGVVTGAYKDDIEGIDILPTGDWFLYNVSRK</sequence>
<evidence type="ECO:0000313" key="6">
    <source>
        <dbReference type="EMBL" id="GGH84128.1"/>
    </source>
</evidence>
<dbReference type="RefSeq" id="WP_188497853.1">
    <property type="nucleotide sequence ID" value="NZ_BMFV01000020.1"/>
</dbReference>
<keyword evidence="2" id="KW-0813">Transport</keyword>
<feature type="region of interest" description="Disordered" evidence="4">
    <location>
        <begin position="24"/>
        <end position="43"/>
    </location>
</feature>
<evidence type="ECO:0000256" key="3">
    <source>
        <dbReference type="ARBA" id="ARBA00022729"/>
    </source>
</evidence>
<accession>A0A8J2ZWU9</accession>
<keyword evidence="7" id="KW-1185">Reference proteome</keyword>
<dbReference type="GO" id="GO:1904680">
    <property type="term" value="F:peptide transmembrane transporter activity"/>
    <property type="evidence" value="ECO:0007669"/>
    <property type="project" value="TreeGrafter"/>
</dbReference>
<dbReference type="GO" id="GO:0015833">
    <property type="term" value="P:peptide transport"/>
    <property type="evidence" value="ECO:0007669"/>
    <property type="project" value="TreeGrafter"/>
</dbReference>
<evidence type="ECO:0000313" key="7">
    <source>
        <dbReference type="Proteomes" id="UP000656813"/>
    </source>
</evidence>
<dbReference type="AlphaFoldDB" id="A0A8J2ZWU9"/>
<dbReference type="PANTHER" id="PTHR30290">
    <property type="entry name" value="PERIPLASMIC BINDING COMPONENT OF ABC TRANSPORTER"/>
    <property type="match status" value="1"/>
</dbReference>
<dbReference type="GO" id="GO:0042597">
    <property type="term" value="C:periplasmic space"/>
    <property type="evidence" value="ECO:0007669"/>
    <property type="project" value="UniProtKB-ARBA"/>
</dbReference>
<dbReference type="InterPro" id="IPR030678">
    <property type="entry name" value="Peptide/Ni-bd"/>
</dbReference>
<reference evidence="6" key="1">
    <citation type="journal article" date="2014" name="Int. J. Syst. Evol. Microbiol.">
        <title>Complete genome sequence of Corynebacterium casei LMG S-19264T (=DSM 44701T), isolated from a smear-ripened cheese.</title>
        <authorList>
            <consortium name="US DOE Joint Genome Institute (JGI-PGF)"/>
            <person name="Walter F."/>
            <person name="Albersmeier A."/>
            <person name="Kalinowski J."/>
            <person name="Ruckert C."/>
        </authorList>
    </citation>
    <scope>NUCLEOTIDE SEQUENCE</scope>
    <source>
        <strain evidence="6">CGMCC 1.12777</strain>
    </source>
</reference>
<evidence type="ECO:0000259" key="5">
    <source>
        <dbReference type="Pfam" id="PF00496"/>
    </source>
</evidence>
<comment type="similarity">
    <text evidence="1">Belongs to the bacterial solute-binding protein 5 family.</text>
</comment>
<dbReference type="SUPFAM" id="SSF53850">
    <property type="entry name" value="Periplasmic binding protein-like II"/>
    <property type="match status" value="1"/>
</dbReference>
<dbReference type="PROSITE" id="PS51257">
    <property type="entry name" value="PROKAR_LIPOPROTEIN"/>
    <property type="match status" value="1"/>
</dbReference>
<dbReference type="GO" id="GO:0043190">
    <property type="term" value="C:ATP-binding cassette (ABC) transporter complex"/>
    <property type="evidence" value="ECO:0007669"/>
    <property type="project" value="InterPro"/>
</dbReference>
<evidence type="ECO:0000256" key="2">
    <source>
        <dbReference type="ARBA" id="ARBA00022448"/>
    </source>
</evidence>
<dbReference type="Gene3D" id="3.90.76.10">
    <property type="entry name" value="Dipeptide-binding Protein, Domain 1"/>
    <property type="match status" value="1"/>
</dbReference>
<dbReference type="Gene3D" id="3.40.190.10">
    <property type="entry name" value="Periplasmic binding protein-like II"/>
    <property type="match status" value="1"/>
</dbReference>
<dbReference type="InterPro" id="IPR000914">
    <property type="entry name" value="SBP_5_dom"/>
</dbReference>
<dbReference type="PANTHER" id="PTHR30290:SF9">
    <property type="entry name" value="OLIGOPEPTIDE-BINDING PROTEIN APPA"/>
    <property type="match status" value="1"/>
</dbReference>
<dbReference type="InterPro" id="IPR039424">
    <property type="entry name" value="SBP_5"/>
</dbReference>
<feature type="domain" description="Solute-binding protein family 5" evidence="5">
    <location>
        <begin position="87"/>
        <end position="437"/>
    </location>
</feature>
<dbReference type="Pfam" id="PF00496">
    <property type="entry name" value="SBP_bac_5"/>
    <property type="match status" value="1"/>
</dbReference>
<dbReference type="Proteomes" id="UP000656813">
    <property type="component" value="Unassembled WGS sequence"/>
</dbReference>
<gene>
    <name evidence="6" type="primary">oppA</name>
    <name evidence="6" type="ORF">GCM10007096_26490</name>
</gene>
<comment type="caution">
    <text evidence="6">The sequence shown here is derived from an EMBL/GenBank/DDBJ whole genome shotgun (WGS) entry which is preliminary data.</text>
</comment>
<organism evidence="6 7">
    <name type="scientific">Pullulanibacillus pueri</name>
    <dbReference type="NCBI Taxonomy" id="1437324"/>
    <lineage>
        <taxon>Bacteria</taxon>
        <taxon>Bacillati</taxon>
        <taxon>Bacillota</taxon>
        <taxon>Bacilli</taxon>
        <taxon>Bacillales</taxon>
        <taxon>Sporolactobacillaceae</taxon>
        <taxon>Pullulanibacillus</taxon>
    </lineage>
</organism>
<feature type="compositionally biased region" description="Gly residues" evidence="4">
    <location>
        <begin position="27"/>
        <end position="39"/>
    </location>
</feature>
<dbReference type="PIRSF" id="PIRSF002741">
    <property type="entry name" value="MppA"/>
    <property type="match status" value="1"/>
</dbReference>
<evidence type="ECO:0000256" key="1">
    <source>
        <dbReference type="ARBA" id="ARBA00005695"/>
    </source>
</evidence>
<protein>
    <submittedName>
        <fullName evidence="6">Glutathione ABC transporter substrate-binding protein</fullName>
    </submittedName>
</protein>
<proteinExistence type="inferred from homology"/>